<gene>
    <name evidence="2" type="ORF">TWF694_004407</name>
</gene>
<name>A0AAV9WXK8_9PEZI</name>
<accession>A0AAV9WXK8</accession>
<evidence type="ECO:0000313" key="2">
    <source>
        <dbReference type="EMBL" id="KAK6527418.1"/>
    </source>
</evidence>
<proteinExistence type="predicted"/>
<keyword evidence="1" id="KW-0732">Signal</keyword>
<organism evidence="2 3">
    <name type="scientific">Orbilia ellipsospora</name>
    <dbReference type="NCBI Taxonomy" id="2528407"/>
    <lineage>
        <taxon>Eukaryota</taxon>
        <taxon>Fungi</taxon>
        <taxon>Dikarya</taxon>
        <taxon>Ascomycota</taxon>
        <taxon>Pezizomycotina</taxon>
        <taxon>Orbiliomycetes</taxon>
        <taxon>Orbiliales</taxon>
        <taxon>Orbiliaceae</taxon>
        <taxon>Orbilia</taxon>
    </lineage>
</organism>
<reference evidence="2 3" key="1">
    <citation type="submission" date="2019-10" db="EMBL/GenBank/DDBJ databases">
        <authorList>
            <person name="Palmer J.M."/>
        </authorList>
    </citation>
    <scope>NUCLEOTIDE SEQUENCE [LARGE SCALE GENOMIC DNA]</scope>
    <source>
        <strain evidence="2 3">TWF694</strain>
    </source>
</reference>
<dbReference type="AlphaFoldDB" id="A0AAV9WXK8"/>
<protein>
    <submittedName>
        <fullName evidence="2">Uncharacterized protein</fullName>
    </submittedName>
</protein>
<evidence type="ECO:0000256" key="1">
    <source>
        <dbReference type="SAM" id="SignalP"/>
    </source>
</evidence>
<dbReference type="Proteomes" id="UP001365542">
    <property type="component" value="Unassembled WGS sequence"/>
</dbReference>
<keyword evidence="3" id="KW-1185">Reference proteome</keyword>
<feature type="chain" id="PRO_5043631436" evidence="1">
    <location>
        <begin position="18"/>
        <end position="67"/>
    </location>
</feature>
<comment type="caution">
    <text evidence="2">The sequence shown here is derived from an EMBL/GenBank/DDBJ whole genome shotgun (WGS) entry which is preliminary data.</text>
</comment>
<sequence length="67" mass="7225">MKFSLFILATLTTSVLAAAVPAANPEPMDLEMMKRQSVYGCSNSCVKGKRQCWSCNPGGCSYAYPPC</sequence>
<feature type="signal peptide" evidence="1">
    <location>
        <begin position="1"/>
        <end position="17"/>
    </location>
</feature>
<evidence type="ECO:0000313" key="3">
    <source>
        <dbReference type="Proteomes" id="UP001365542"/>
    </source>
</evidence>
<dbReference type="EMBL" id="JAVHJO010000015">
    <property type="protein sequence ID" value="KAK6527418.1"/>
    <property type="molecule type" value="Genomic_DNA"/>
</dbReference>